<dbReference type="InterPro" id="IPR000394">
    <property type="entry name" value="RNA_pol_sigma_54"/>
</dbReference>
<evidence type="ECO:0000256" key="8">
    <source>
        <dbReference type="ARBA" id="ARBA00023163"/>
    </source>
</evidence>
<dbReference type="Gene3D" id="1.10.10.60">
    <property type="entry name" value="Homeodomain-like"/>
    <property type="match status" value="1"/>
</dbReference>
<accession>A0A3B1CSV4</accession>
<dbReference type="InterPro" id="IPR007046">
    <property type="entry name" value="RNA_pol_sigma_54_core-bd"/>
</dbReference>
<dbReference type="PANTHER" id="PTHR32248">
    <property type="entry name" value="RNA POLYMERASE SIGMA-54 FACTOR"/>
    <property type="match status" value="1"/>
</dbReference>
<dbReference type="GO" id="GO:0001216">
    <property type="term" value="F:DNA-binding transcription activator activity"/>
    <property type="evidence" value="ECO:0007669"/>
    <property type="project" value="InterPro"/>
</dbReference>
<keyword evidence="7" id="KW-0238">DNA-binding</keyword>
<evidence type="ECO:0000259" key="11">
    <source>
        <dbReference type="Pfam" id="PF04963"/>
    </source>
</evidence>
<dbReference type="InterPro" id="IPR007634">
    <property type="entry name" value="RNA_pol_sigma_54_DNA-bd"/>
</dbReference>
<feature type="region of interest" description="Disordered" evidence="9">
    <location>
        <begin position="85"/>
        <end position="109"/>
    </location>
</feature>
<keyword evidence="2" id="KW-0240">DNA-directed RNA polymerase</keyword>
<dbReference type="Pfam" id="PF00309">
    <property type="entry name" value="Sigma54_AID"/>
    <property type="match status" value="1"/>
</dbReference>
<dbReference type="Pfam" id="PF04963">
    <property type="entry name" value="Sigma54_CBD"/>
    <property type="match status" value="1"/>
</dbReference>
<keyword evidence="8" id="KW-0804">Transcription</keyword>
<dbReference type="NCBIfam" id="TIGR02395">
    <property type="entry name" value="rpoN_sigma"/>
    <property type="match status" value="1"/>
</dbReference>
<keyword evidence="4" id="KW-0548">Nucleotidyltransferase</keyword>
<dbReference type="PIRSF" id="PIRSF000774">
    <property type="entry name" value="RpoN"/>
    <property type="match status" value="1"/>
</dbReference>
<dbReference type="PROSITE" id="PS00718">
    <property type="entry name" value="SIGMA54_2"/>
    <property type="match status" value="1"/>
</dbReference>
<evidence type="ECO:0000256" key="5">
    <source>
        <dbReference type="ARBA" id="ARBA00023015"/>
    </source>
</evidence>
<evidence type="ECO:0000256" key="3">
    <source>
        <dbReference type="ARBA" id="ARBA00022679"/>
    </source>
</evidence>
<protein>
    <submittedName>
        <fullName evidence="12">RNA polymerase sigma-54 factor RpoN</fullName>
    </submittedName>
</protein>
<dbReference type="GO" id="GO:0016779">
    <property type="term" value="F:nucleotidyltransferase activity"/>
    <property type="evidence" value="ECO:0007669"/>
    <property type="project" value="UniProtKB-KW"/>
</dbReference>
<gene>
    <name evidence="12" type="ORF">MNBD_IGNAVI01-1599</name>
</gene>
<dbReference type="Pfam" id="PF04552">
    <property type="entry name" value="Sigma54_DBD"/>
    <property type="match status" value="1"/>
</dbReference>
<evidence type="ECO:0000256" key="4">
    <source>
        <dbReference type="ARBA" id="ARBA00022695"/>
    </source>
</evidence>
<dbReference type="PROSITE" id="PS50044">
    <property type="entry name" value="SIGMA54_3"/>
    <property type="match status" value="1"/>
</dbReference>
<dbReference type="GO" id="GO:0003677">
    <property type="term" value="F:DNA binding"/>
    <property type="evidence" value="ECO:0007669"/>
    <property type="project" value="UniProtKB-KW"/>
</dbReference>
<name>A0A3B1CSV4_9ZZZZ</name>
<dbReference type="PANTHER" id="PTHR32248:SF4">
    <property type="entry name" value="RNA POLYMERASE SIGMA-54 FACTOR"/>
    <property type="match status" value="1"/>
</dbReference>
<evidence type="ECO:0000256" key="6">
    <source>
        <dbReference type="ARBA" id="ARBA00023082"/>
    </source>
</evidence>
<dbReference type="GO" id="GO:0000428">
    <property type="term" value="C:DNA-directed RNA polymerase complex"/>
    <property type="evidence" value="ECO:0007669"/>
    <property type="project" value="UniProtKB-KW"/>
</dbReference>
<feature type="domain" description="RNA polymerase sigma factor 54 DNA-binding" evidence="10">
    <location>
        <begin position="325"/>
        <end position="482"/>
    </location>
</feature>
<keyword evidence="6" id="KW-0731">Sigma factor</keyword>
<keyword evidence="5" id="KW-0805">Transcription regulation</keyword>
<evidence type="ECO:0000256" key="1">
    <source>
        <dbReference type="ARBA" id="ARBA00008798"/>
    </source>
</evidence>
<reference evidence="12" key="1">
    <citation type="submission" date="2018-06" db="EMBL/GenBank/DDBJ databases">
        <authorList>
            <person name="Zhirakovskaya E."/>
        </authorList>
    </citation>
    <scope>NUCLEOTIDE SEQUENCE</scope>
</reference>
<evidence type="ECO:0000256" key="7">
    <source>
        <dbReference type="ARBA" id="ARBA00023125"/>
    </source>
</evidence>
<dbReference type="AlphaFoldDB" id="A0A3B1CSV4"/>
<dbReference type="GO" id="GO:0016987">
    <property type="term" value="F:sigma factor activity"/>
    <property type="evidence" value="ECO:0007669"/>
    <property type="project" value="UniProtKB-KW"/>
</dbReference>
<dbReference type="GO" id="GO:0006352">
    <property type="term" value="P:DNA-templated transcription initiation"/>
    <property type="evidence" value="ECO:0007669"/>
    <property type="project" value="InterPro"/>
</dbReference>
<dbReference type="PRINTS" id="PR00045">
    <property type="entry name" value="SIGMA54FCT"/>
</dbReference>
<sequence length="484" mass="56317">MLSFSQKLMQTQKLSPQQIQYQKLLQLNTMALEQRIKAEIEMNPLLEEQMLDEVELTQDQAETEPAETSDDEFDSAADDYEIEDYMNEGDLDEDRINYSPDEDDKGKPLAPQRVSLSEKLMEQLHVMDEPEELIILGEMIIQSLDEDGYFTQSLESLVEDLDLFDHIKISMEDAERILHKIQTFEPIGIACRDLQECLLVQLKNSHFDPYYSFLAEKILTDHYDEFANKRFEIIEKKLNLTNETLKKTFDIIYKLNPKPGEGNIQVEESNQITPDFTIEKIDDNYIVTLNDRSLPSVTINQTYLEMLNTNKRKRKINPRQKDAHKFLREKFESAKWFIASINQRRHTLLSIMRAILEKQYEFFEIGPKALKPMIYKDIADEIQMDISTISRVVNGKYVQSPVGIHELKYFFSEGLSTDSGSEISNKHIKEIIKDIVSSESKKSPYSDDKIAALLNEKGINIARRTVAKYRESMMIPVARLRKEI</sequence>
<evidence type="ECO:0000259" key="10">
    <source>
        <dbReference type="Pfam" id="PF04552"/>
    </source>
</evidence>
<feature type="domain" description="RNA polymerase sigma factor 54 core-binding" evidence="11">
    <location>
        <begin position="110"/>
        <end position="303"/>
    </location>
</feature>
<comment type="similarity">
    <text evidence="1">Belongs to the sigma-54 factor family.</text>
</comment>
<evidence type="ECO:0000313" key="12">
    <source>
        <dbReference type="EMBL" id="VAX22135.1"/>
    </source>
</evidence>
<dbReference type="Gene3D" id="1.10.10.1330">
    <property type="entry name" value="RNA polymerase sigma-54 factor, core-binding domain"/>
    <property type="match status" value="1"/>
</dbReference>
<dbReference type="EMBL" id="UOGD01000215">
    <property type="protein sequence ID" value="VAX22135.1"/>
    <property type="molecule type" value="Genomic_DNA"/>
</dbReference>
<evidence type="ECO:0000256" key="2">
    <source>
        <dbReference type="ARBA" id="ARBA00022478"/>
    </source>
</evidence>
<evidence type="ECO:0000256" key="9">
    <source>
        <dbReference type="SAM" id="MobiDB-lite"/>
    </source>
</evidence>
<dbReference type="InterPro" id="IPR038709">
    <property type="entry name" value="RpoN_core-bd_sf"/>
</dbReference>
<keyword evidence="3" id="KW-0808">Transferase</keyword>
<proteinExistence type="inferred from homology"/>
<organism evidence="12">
    <name type="scientific">hydrothermal vent metagenome</name>
    <dbReference type="NCBI Taxonomy" id="652676"/>
    <lineage>
        <taxon>unclassified sequences</taxon>
        <taxon>metagenomes</taxon>
        <taxon>ecological metagenomes</taxon>
    </lineage>
</organism>